<name>A0A1K1UF24_9GAMM</name>
<proteinExistence type="predicted"/>
<gene>
    <name evidence="2" type="ORF">SAMN02745752_00572</name>
</gene>
<feature type="region of interest" description="Disordered" evidence="1">
    <location>
        <begin position="105"/>
        <end position="152"/>
    </location>
</feature>
<feature type="compositionally biased region" description="Polar residues" evidence="1">
    <location>
        <begin position="108"/>
        <end position="121"/>
    </location>
</feature>
<reference evidence="2 3" key="1">
    <citation type="submission" date="2016-11" db="EMBL/GenBank/DDBJ databases">
        <authorList>
            <person name="Jaros S."/>
            <person name="Januszkiewicz K."/>
            <person name="Wedrychowicz H."/>
        </authorList>
    </citation>
    <scope>NUCLEOTIDE SEQUENCE [LARGE SCALE GENOMIC DNA]</scope>
    <source>
        <strain evidence="2 3">DSM 21637</strain>
    </source>
</reference>
<dbReference type="AlphaFoldDB" id="A0A1K1UF24"/>
<dbReference type="EMBL" id="FPJW01000001">
    <property type="protein sequence ID" value="SFX10965.1"/>
    <property type="molecule type" value="Genomic_DNA"/>
</dbReference>
<dbReference type="RefSeq" id="WP_072324772.1">
    <property type="nucleotide sequence ID" value="NZ_FPJW01000001.1"/>
</dbReference>
<organism evidence="2 3">
    <name type="scientific">Marinospirillum alkaliphilum DSM 21637</name>
    <dbReference type="NCBI Taxonomy" id="1122209"/>
    <lineage>
        <taxon>Bacteria</taxon>
        <taxon>Pseudomonadati</taxon>
        <taxon>Pseudomonadota</taxon>
        <taxon>Gammaproteobacteria</taxon>
        <taxon>Oceanospirillales</taxon>
        <taxon>Oceanospirillaceae</taxon>
        <taxon>Marinospirillum</taxon>
    </lineage>
</organism>
<protein>
    <submittedName>
        <fullName evidence="2">Uncharacterized protein</fullName>
    </submittedName>
</protein>
<feature type="compositionally biased region" description="Polar residues" evidence="1">
    <location>
        <begin position="1"/>
        <end position="27"/>
    </location>
</feature>
<sequence length="152" mass="16151">MIESSVNNQASVALRQAQGQDMRSLQNQREVSESAVEEQASSRPMAASGVESSDSTAAAVSTQPSDVVTRLGETTEQVPLYEAARPAGTIIRPAIEVAQNAVAAQQVPSEQQINEQVAQARQNEDQAASELREPATPARGRDPSPDDVQNLV</sequence>
<accession>A0A1K1UF24</accession>
<feature type="compositionally biased region" description="Polar residues" evidence="1">
    <location>
        <begin position="50"/>
        <end position="76"/>
    </location>
</feature>
<dbReference type="OrthoDB" id="6119401at2"/>
<feature type="region of interest" description="Disordered" evidence="1">
    <location>
        <begin position="1"/>
        <end position="76"/>
    </location>
</feature>
<evidence type="ECO:0000313" key="3">
    <source>
        <dbReference type="Proteomes" id="UP000182350"/>
    </source>
</evidence>
<keyword evidence="3" id="KW-1185">Reference proteome</keyword>
<evidence type="ECO:0000313" key="2">
    <source>
        <dbReference type="EMBL" id="SFX10965.1"/>
    </source>
</evidence>
<feature type="compositionally biased region" description="Low complexity" evidence="1">
    <location>
        <begin position="33"/>
        <end position="43"/>
    </location>
</feature>
<evidence type="ECO:0000256" key="1">
    <source>
        <dbReference type="SAM" id="MobiDB-lite"/>
    </source>
</evidence>
<dbReference type="Proteomes" id="UP000182350">
    <property type="component" value="Unassembled WGS sequence"/>
</dbReference>